<evidence type="ECO:0000313" key="1">
    <source>
        <dbReference type="EMBL" id="SPX55407.1"/>
    </source>
</evidence>
<protein>
    <submittedName>
        <fullName evidence="1">Uncharacterized protein</fullName>
    </submittedName>
</protein>
<name>A0A2X1QUI7_KLEPN</name>
<dbReference type="AlphaFoldDB" id="A0A2X1QUI7"/>
<accession>A0A2X1QUI7</accession>
<evidence type="ECO:0000313" key="2">
    <source>
        <dbReference type="Proteomes" id="UP000251123"/>
    </source>
</evidence>
<gene>
    <name evidence="1" type="ORF">NCTC9601_02586</name>
</gene>
<dbReference type="EMBL" id="UASN01000020">
    <property type="protein sequence ID" value="SPX55407.1"/>
    <property type="molecule type" value="Genomic_DNA"/>
</dbReference>
<organism evidence="1 2">
    <name type="scientific">Klebsiella pneumoniae</name>
    <dbReference type="NCBI Taxonomy" id="573"/>
    <lineage>
        <taxon>Bacteria</taxon>
        <taxon>Pseudomonadati</taxon>
        <taxon>Pseudomonadota</taxon>
        <taxon>Gammaproteobacteria</taxon>
        <taxon>Enterobacterales</taxon>
        <taxon>Enterobacteriaceae</taxon>
        <taxon>Klebsiella/Raoultella group</taxon>
        <taxon>Klebsiella</taxon>
        <taxon>Klebsiella pneumoniae complex</taxon>
    </lineage>
</organism>
<reference evidence="1 2" key="1">
    <citation type="submission" date="2018-06" db="EMBL/GenBank/DDBJ databases">
        <authorList>
            <consortium name="Pathogen Informatics"/>
            <person name="Doyle S."/>
        </authorList>
    </citation>
    <scope>NUCLEOTIDE SEQUENCE [LARGE SCALE GENOMIC DNA]</scope>
    <source>
        <strain evidence="1 2">NCTC9601</strain>
    </source>
</reference>
<dbReference type="Proteomes" id="UP000251123">
    <property type="component" value="Unassembled WGS sequence"/>
</dbReference>
<proteinExistence type="predicted"/>
<sequence length="202" mass="21659">MIDRPAKAEAGAAERAGLAAHLAAHRLGDAVDNRQAETAASCRPVPAGVKADKGLKHPLALLGGDSRAVILNQQRCARTLQRQADRYPLAAVAQGVIDQIIQHPLHQSHIQRAVVTVGQRRQGDLALWVNHLDILDVIADPGGKIGSRQAELRLRAVEAGVGQELFNQRLQLTDIAVQRLRFRLGEILAHLQTVAAGVPAVS</sequence>